<dbReference type="Proteomes" id="UP000184603">
    <property type="component" value="Unassembled WGS sequence"/>
</dbReference>
<name>A0A1M7YLJ2_9BACT</name>
<reference evidence="2 3" key="1">
    <citation type="submission" date="2016-12" db="EMBL/GenBank/DDBJ databases">
        <authorList>
            <person name="Song W.-J."/>
            <person name="Kurnit D.M."/>
        </authorList>
    </citation>
    <scope>NUCLEOTIDE SEQUENCE [LARGE SCALE GENOMIC DNA]</scope>
    <source>
        <strain evidence="2 3">DSM 18488</strain>
    </source>
</reference>
<dbReference type="OrthoDB" id="5416330at2"/>
<feature type="region of interest" description="Disordered" evidence="1">
    <location>
        <begin position="147"/>
        <end position="173"/>
    </location>
</feature>
<dbReference type="EMBL" id="FRFE01000056">
    <property type="protein sequence ID" value="SHO53468.1"/>
    <property type="molecule type" value="Genomic_DNA"/>
</dbReference>
<evidence type="ECO:0000313" key="3">
    <source>
        <dbReference type="Proteomes" id="UP000184603"/>
    </source>
</evidence>
<gene>
    <name evidence="2" type="ORF">SAMN02745220_05134</name>
</gene>
<protein>
    <recommendedName>
        <fullName evidence="4">Rad52/22 family double-strand break repair protein</fullName>
    </recommendedName>
</protein>
<keyword evidence="3" id="KW-1185">Reference proteome</keyword>
<sequence length="239" mass="26993">MSENFSKKIEQINGRLRSFGREAVQEIKMMKDGQVVGQVRYGYKPQYVFDAVNEILQPGNWRYEIVSKEIFDFQAVVEVKLFIRIADEWLCKGSQTGQMQIVKKNVGDAYKGAITDAIQKCFSLVSIGSDAYRGLLKEVFFANSGNRPLENTTESRPRPSLDPSPLAPQLPVHHEPHLCPSAVDGLPEDLPQIAGIEFQRRNDKIIATGNAYEKRGLLKSSGFRWDGSEKNWYKDAAVH</sequence>
<organism evidence="2 3">
    <name type="scientific">Desulfopila aestuarii DSM 18488</name>
    <dbReference type="NCBI Taxonomy" id="1121416"/>
    <lineage>
        <taxon>Bacteria</taxon>
        <taxon>Pseudomonadati</taxon>
        <taxon>Thermodesulfobacteriota</taxon>
        <taxon>Desulfobulbia</taxon>
        <taxon>Desulfobulbales</taxon>
        <taxon>Desulfocapsaceae</taxon>
        <taxon>Desulfopila</taxon>
    </lineage>
</organism>
<accession>A0A1M7YLJ2</accession>
<dbReference type="STRING" id="1121416.SAMN02745220_05134"/>
<evidence type="ECO:0000313" key="2">
    <source>
        <dbReference type="EMBL" id="SHO53468.1"/>
    </source>
</evidence>
<evidence type="ECO:0008006" key="4">
    <source>
        <dbReference type="Google" id="ProtNLM"/>
    </source>
</evidence>
<dbReference type="RefSeq" id="WP_073617028.1">
    <property type="nucleotide sequence ID" value="NZ_FRFE01000056.1"/>
</dbReference>
<dbReference type="AlphaFoldDB" id="A0A1M7YLJ2"/>
<proteinExistence type="predicted"/>
<evidence type="ECO:0000256" key="1">
    <source>
        <dbReference type="SAM" id="MobiDB-lite"/>
    </source>
</evidence>